<evidence type="ECO:0000256" key="5">
    <source>
        <dbReference type="ARBA" id="ARBA00022801"/>
    </source>
</evidence>
<dbReference type="GO" id="GO:0016579">
    <property type="term" value="P:protein deubiquitination"/>
    <property type="evidence" value="ECO:0007669"/>
    <property type="project" value="InterPro"/>
</dbReference>
<accession>A0A9Q0KJ50</accession>
<feature type="active site" evidence="6">
    <location>
        <position position="17"/>
    </location>
</feature>
<proteinExistence type="predicted"/>
<organism evidence="8 9">
    <name type="scientific">Protea cynaroides</name>
    <dbReference type="NCBI Taxonomy" id="273540"/>
    <lineage>
        <taxon>Eukaryota</taxon>
        <taxon>Viridiplantae</taxon>
        <taxon>Streptophyta</taxon>
        <taxon>Embryophyta</taxon>
        <taxon>Tracheophyta</taxon>
        <taxon>Spermatophyta</taxon>
        <taxon>Magnoliopsida</taxon>
        <taxon>Proteales</taxon>
        <taxon>Proteaceae</taxon>
        <taxon>Protea</taxon>
    </lineage>
</organism>
<keyword evidence="5 6" id="KW-0378">Hydrolase</keyword>
<dbReference type="InterPro" id="IPR040053">
    <property type="entry name" value="JOSD1/2"/>
</dbReference>
<protein>
    <recommendedName>
        <fullName evidence="2">ubiquitinyl hydrolase 1</fullName>
        <ecNumber evidence="2">3.4.19.12</ecNumber>
    </recommendedName>
</protein>
<dbReference type="PANTHER" id="PTHR13291:SF0">
    <property type="entry name" value="JOSEPHIN-LIKE PROTEIN"/>
    <property type="match status" value="1"/>
</dbReference>
<reference evidence="8" key="1">
    <citation type="journal article" date="2023" name="Plant J.">
        <title>The genome of the king protea, Protea cynaroides.</title>
        <authorList>
            <person name="Chang J."/>
            <person name="Duong T.A."/>
            <person name="Schoeman C."/>
            <person name="Ma X."/>
            <person name="Roodt D."/>
            <person name="Barker N."/>
            <person name="Li Z."/>
            <person name="Van de Peer Y."/>
            <person name="Mizrachi E."/>
        </authorList>
    </citation>
    <scope>NUCLEOTIDE SEQUENCE</scope>
    <source>
        <tissue evidence="8">Young leaves</tissue>
    </source>
</reference>
<keyword evidence="4" id="KW-0833">Ubl conjugation pathway</keyword>
<dbReference type="Proteomes" id="UP001141806">
    <property type="component" value="Unassembled WGS sequence"/>
</dbReference>
<dbReference type="Pfam" id="PF02099">
    <property type="entry name" value="Josephin"/>
    <property type="match status" value="1"/>
</dbReference>
<dbReference type="PANTHER" id="PTHR13291">
    <property type="entry name" value="JOSEPHIN 1, 2"/>
    <property type="match status" value="1"/>
</dbReference>
<evidence type="ECO:0000259" key="7">
    <source>
        <dbReference type="PROSITE" id="PS50957"/>
    </source>
</evidence>
<feature type="domain" description="Josephin" evidence="7">
    <location>
        <begin position="4"/>
        <end position="181"/>
    </location>
</feature>
<dbReference type="GO" id="GO:0004843">
    <property type="term" value="F:cysteine-type deubiquitinase activity"/>
    <property type="evidence" value="ECO:0007669"/>
    <property type="project" value="UniProtKB-EC"/>
</dbReference>
<evidence type="ECO:0000256" key="6">
    <source>
        <dbReference type="PROSITE-ProRule" id="PRU00331"/>
    </source>
</evidence>
<feature type="active site" evidence="6">
    <location>
        <position position="129"/>
    </location>
</feature>
<dbReference type="AlphaFoldDB" id="A0A9Q0KJ50"/>
<comment type="catalytic activity">
    <reaction evidence="1">
        <text>Thiol-dependent hydrolysis of ester, thioester, amide, peptide and isopeptide bonds formed by the C-terminal Gly of ubiquitin (a 76-residue protein attached to proteins as an intracellular targeting signal).</text>
        <dbReference type="EC" id="3.4.19.12"/>
    </reaction>
</comment>
<dbReference type="PROSITE" id="PS50957">
    <property type="entry name" value="JOSEPHIN"/>
    <property type="match status" value="1"/>
</dbReference>
<dbReference type="Gene3D" id="3.90.70.40">
    <property type="match status" value="1"/>
</dbReference>
<comment type="caution">
    <text evidence="8">The sequence shown here is derived from an EMBL/GenBank/DDBJ whole genome shotgun (WGS) entry which is preliminary data.</text>
</comment>
<sequence length="181" mass="20787">MEEETKIYHEKQRLQFCLLHALNNLFQEKDVFTRADLNAISDKLVLNDPSKEHWTPLSVVFKPHHNAISGNYDVNVLIAALEGKGKEVVWHDRRNGVSSIDLTGTEYALMGIVLNIPVRRFSGLWRGRHWVTLRRLGDIWYNLDSDLISPQPFKSSEEVKEFLDNIISGGGEVLLVLHRTQ</sequence>
<dbReference type="EC" id="3.4.19.12" evidence="2"/>
<dbReference type="GO" id="GO:0006508">
    <property type="term" value="P:proteolysis"/>
    <property type="evidence" value="ECO:0007669"/>
    <property type="project" value="UniProtKB-KW"/>
</dbReference>
<dbReference type="SMART" id="SM01246">
    <property type="entry name" value="Josephin"/>
    <property type="match status" value="1"/>
</dbReference>
<evidence type="ECO:0000256" key="3">
    <source>
        <dbReference type="ARBA" id="ARBA00022670"/>
    </source>
</evidence>
<evidence type="ECO:0000256" key="1">
    <source>
        <dbReference type="ARBA" id="ARBA00000707"/>
    </source>
</evidence>
<evidence type="ECO:0000256" key="2">
    <source>
        <dbReference type="ARBA" id="ARBA00012759"/>
    </source>
</evidence>
<dbReference type="InterPro" id="IPR006155">
    <property type="entry name" value="Josephin"/>
</dbReference>
<name>A0A9Q0KJ50_9MAGN</name>
<gene>
    <name evidence="8" type="ORF">NE237_004576</name>
</gene>
<evidence type="ECO:0000256" key="4">
    <source>
        <dbReference type="ARBA" id="ARBA00022786"/>
    </source>
</evidence>
<keyword evidence="3" id="KW-0645">Protease</keyword>
<evidence type="ECO:0000313" key="8">
    <source>
        <dbReference type="EMBL" id="KAJ4971477.1"/>
    </source>
</evidence>
<keyword evidence="9" id="KW-1185">Reference proteome</keyword>
<dbReference type="EMBL" id="JAMYWD010000005">
    <property type="protein sequence ID" value="KAJ4971477.1"/>
    <property type="molecule type" value="Genomic_DNA"/>
</dbReference>
<feature type="active site" evidence="6">
    <location>
        <position position="144"/>
    </location>
</feature>
<dbReference type="OrthoDB" id="422700at2759"/>
<evidence type="ECO:0000313" key="9">
    <source>
        <dbReference type="Proteomes" id="UP001141806"/>
    </source>
</evidence>